<protein>
    <recommendedName>
        <fullName evidence="8">Abasic site processing protein</fullName>
        <ecNumber evidence="8">3.4.-.-</ecNumber>
    </recommendedName>
</protein>
<evidence type="ECO:0000256" key="4">
    <source>
        <dbReference type="ARBA" id="ARBA00022801"/>
    </source>
</evidence>
<dbReference type="OrthoDB" id="9782620at2"/>
<evidence type="ECO:0000256" key="5">
    <source>
        <dbReference type="ARBA" id="ARBA00023124"/>
    </source>
</evidence>
<keyword evidence="5" id="KW-0190">Covalent protein-DNA linkage</keyword>
<keyword evidence="4 8" id="KW-0378">Hydrolase</keyword>
<proteinExistence type="inferred from homology"/>
<evidence type="ECO:0000256" key="2">
    <source>
        <dbReference type="ARBA" id="ARBA00022670"/>
    </source>
</evidence>
<dbReference type="GO" id="GO:0003697">
    <property type="term" value="F:single-stranded DNA binding"/>
    <property type="evidence" value="ECO:0007669"/>
    <property type="project" value="InterPro"/>
</dbReference>
<dbReference type="AlphaFoldDB" id="A0A4Q7YDU1"/>
<dbReference type="GO" id="GO:0106300">
    <property type="term" value="P:protein-DNA covalent cross-linking repair"/>
    <property type="evidence" value="ECO:0007669"/>
    <property type="project" value="InterPro"/>
</dbReference>
<dbReference type="GO" id="GO:0016829">
    <property type="term" value="F:lyase activity"/>
    <property type="evidence" value="ECO:0007669"/>
    <property type="project" value="UniProtKB-KW"/>
</dbReference>
<keyword evidence="7" id="KW-0456">Lyase</keyword>
<dbReference type="Proteomes" id="UP000292958">
    <property type="component" value="Unassembled WGS sequence"/>
</dbReference>
<dbReference type="GO" id="GO:0008233">
    <property type="term" value="F:peptidase activity"/>
    <property type="evidence" value="ECO:0007669"/>
    <property type="project" value="UniProtKB-KW"/>
</dbReference>
<dbReference type="RefSeq" id="WP_130423759.1">
    <property type="nucleotide sequence ID" value="NZ_SHKW01000002.1"/>
</dbReference>
<dbReference type="EMBL" id="SHKW01000002">
    <property type="protein sequence ID" value="RZU35477.1"/>
    <property type="molecule type" value="Genomic_DNA"/>
</dbReference>
<comment type="caution">
    <text evidence="9">The sequence shown here is derived from an EMBL/GenBank/DDBJ whole genome shotgun (WGS) entry which is preliminary data.</text>
</comment>
<evidence type="ECO:0000313" key="9">
    <source>
        <dbReference type="EMBL" id="RZU35477.1"/>
    </source>
</evidence>
<keyword evidence="6" id="KW-0238">DNA-binding</keyword>
<accession>A0A4Q7YDU1</accession>
<keyword evidence="10" id="KW-1185">Reference proteome</keyword>
<evidence type="ECO:0000256" key="8">
    <source>
        <dbReference type="RuleBase" id="RU364100"/>
    </source>
</evidence>
<dbReference type="InterPro" id="IPR036590">
    <property type="entry name" value="SRAP-like"/>
</dbReference>
<evidence type="ECO:0000256" key="6">
    <source>
        <dbReference type="ARBA" id="ARBA00023125"/>
    </source>
</evidence>
<dbReference type="SUPFAM" id="SSF143081">
    <property type="entry name" value="BB1717-like"/>
    <property type="match status" value="1"/>
</dbReference>
<evidence type="ECO:0000256" key="3">
    <source>
        <dbReference type="ARBA" id="ARBA00022763"/>
    </source>
</evidence>
<evidence type="ECO:0000256" key="7">
    <source>
        <dbReference type="ARBA" id="ARBA00023239"/>
    </source>
</evidence>
<sequence>MCGRYFRRSDKQKIAEAFHVKQVVDFPLPPWDYNVAPQTMQPIIRANRDTGERELVQLRWGLVPFSTKSLADLKGKSTINARAETITRGWWAQPFKKRRCLVPASGFYEWTHDDPKNKRPFAFDLANGKPMGFAGLWDAWKNPTDGSWLQTYTIITTDANELMTIVKWNKA</sequence>
<reference evidence="9 10" key="1">
    <citation type="submission" date="2019-02" db="EMBL/GenBank/DDBJ databases">
        <title>Genomic Encyclopedia of Archaeal and Bacterial Type Strains, Phase II (KMG-II): from individual species to whole genera.</title>
        <authorList>
            <person name="Goeker M."/>
        </authorList>
    </citation>
    <scope>NUCLEOTIDE SEQUENCE [LARGE SCALE GENOMIC DNA]</scope>
    <source>
        <strain evidence="9 10">DSM 18101</strain>
    </source>
</reference>
<dbReference type="InterPro" id="IPR003738">
    <property type="entry name" value="SRAP"/>
</dbReference>
<organism evidence="9 10">
    <name type="scientific">Edaphobacter modestus</name>
    <dbReference type="NCBI Taxonomy" id="388466"/>
    <lineage>
        <taxon>Bacteria</taxon>
        <taxon>Pseudomonadati</taxon>
        <taxon>Acidobacteriota</taxon>
        <taxon>Terriglobia</taxon>
        <taxon>Terriglobales</taxon>
        <taxon>Acidobacteriaceae</taxon>
        <taxon>Edaphobacter</taxon>
    </lineage>
</organism>
<evidence type="ECO:0000256" key="1">
    <source>
        <dbReference type="ARBA" id="ARBA00008136"/>
    </source>
</evidence>
<name>A0A4Q7YDU1_9BACT</name>
<gene>
    <name evidence="9" type="ORF">BDD14_5528</name>
</gene>
<keyword evidence="2 8" id="KW-0645">Protease</keyword>
<dbReference type="Gene3D" id="3.90.1680.10">
    <property type="entry name" value="SOS response associated peptidase-like"/>
    <property type="match status" value="1"/>
</dbReference>
<dbReference type="PANTHER" id="PTHR13604">
    <property type="entry name" value="DC12-RELATED"/>
    <property type="match status" value="1"/>
</dbReference>
<dbReference type="Pfam" id="PF02586">
    <property type="entry name" value="SRAP"/>
    <property type="match status" value="1"/>
</dbReference>
<keyword evidence="3" id="KW-0227">DNA damage</keyword>
<dbReference type="GO" id="GO:0006508">
    <property type="term" value="P:proteolysis"/>
    <property type="evidence" value="ECO:0007669"/>
    <property type="project" value="UniProtKB-KW"/>
</dbReference>
<evidence type="ECO:0000313" key="10">
    <source>
        <dbReference type="Proteomes" id="UP000292958"/>
    </source>
</evidence>
<comment type="similarity">
    <text evidence="1 8">Belongs to the SOS response-associated peptidase family.</text>
</comment>
<dbReference type="PANTHER" id="PTHR13604:SF0">
    <property type="entry name" value="ABASIC SITE PROCESSING PROTEIN HMCES"/>
    <property type="match status" value="1"/>
</dbReference>
<dbReference type="EC" id="3.4.-.-" evidence="8"/>